<evidence type="ECO:0000313" key="6">
    <source>
        <dbReference type="Proteomes" id="UP001242480"/>
    </source>
</evidence>
<dbReference type="NCBIfam" id="TIGR00229">
    <property type="entry name" value="sensory_box"/>
    <property type="match status" value="2"/>
</dbReference>
<dbReference type="Gene3D" id="1.10.10.10">
    <property type="entry name" value="Winged helix-like DNA-binding domain superfamily/Winged helix DNA-binding domain"/>
    <property type="match status" value="1"/>
</dbReference>
<dbReference type="RefSeq" id="WP_307274811.1">
    <property type="nucleotide sequence ID" value="NZ_JAUSVX010000006.1"/>
</dbReference>
<dbReference type="Pfam" id="PF13426">
    <property type="entry name" value="PAS_9"/>
    <property type="match status" value="1"/>
</dbReference>
<dbReference type="Gene3D" id="3.30.450.20">
    <property type="entry name" value="PAS domain"/>
    <property type="match status" value="3"/>
</dbReference>
<dbReference type="PANTHER" id="PTHR43214:SF38">
    <property type="entry name" value="NITRATE_NITRITE RESPONSE REGULATOR PROTEIN NARL"/>
    <property type="match status" value="1"/>
</dbReference>
<dbReference type="PROSITE" id="PS50043">
    <property type="entry name" value="HTH_LUXR_2"/>
    <property type="match status" value="1"/>
</dbReference>
<gene>
    <name evidence="5" type="ORF">QO011_003682</name>
</gene>
<dbReference type="InterPro" id="IPR000792">
    <property type="entry name" value="Tscrpt_reg_LuxR_C"/>
</dbReference>
<dbReference type="CDD" id="cd06170">
    <property type="entry name" value="LuxR_C_like"/>
    <property type="match status" value="1"/>
</dbReference>
<proteinExistence type="predicted"/>
<dbReference type="InterPro" id="IPR039420">
    <property type="entry name" value="WalR-like"/>
</dbReference>
<dbReference type="InterPro" id="IPR000014">
    <property type="entry name" value="PAS"/>
</dbReference>
<dbReference type="EMBL" id="JAUSVX010000006">
    <property type="protein sequence ID" value="MDQ0470663.1"/>
    <property type="molecule type" value="Genomic_DNA"/>
</dbReference>
<keyword evidence="6" id="KW-1185">Reference proteome</keyword>
<comment type="caution">
    <text evidence="5">The sequence shown here is derived from an EMBL/GenBank/DDBJ whole genome shotgun (WGS) entry which is preliminary data.</text>
</comment>
<dbReference type="Pfam" id="PF00196">
    <property type="entry name" value="GerE"/>
    <property type="match status" value="1"/>
</dbReference>
<dbReference type="PRINTS" id="PR00038">
    <property type="entry name" value="HTHLUXR"/>
</dbReference>
<accession>A0ABU0J8Q9</accession>
<dbReference type="SUPFAM" id="SSF46894">
    <property type="entry name" value="C-terminal effector domain of the bipartite response regulators"/>
    <property type="match status" value="1"/>
</dbReference>
<dbReference type="PANTHER" id="PTHR43214">
    <property type="entry name" value="TWO-COMPONENT RESPONSE REGULATOR"/>
    <property type="match status" value="1"/>
</dbReference>
<dbReference type="PROSITE" id="PS50112">
    <property type="entry name" value="PAS"/>
    <property type="match status" value="2"/>
</dbReference>
<reference evidence="5 6" key="1">
    <citation type="submission" date="2023-07" db="EMBL/GenBank/DDBJ databases">
        <title>Genomic Encyclopedia of Type Strains, Phase IV (KMG-IV): sequencing the most valuable type-strain genomes for metagenomic binning, comparative biology and taxonomic classification.</title>
        <authorList>
            <person name="Goeker M."/>
        </authorList>
    </citation>
    <scope>NUCLEOTIDE SEQUENCE [LARGE SCALE GENOMIC DNA]</scope>
    <source>
        <strain evidence="5 6">DSM 19619</strain>
    </source>
</reference>
<dbReference type="SMART" id="SM00421">
    <property type="entry name" value="HTH_LUXR"/>
    <property type="match status" value="1"/>
</dbReference>
<dbReference type="CDD" id="cd00130">
    <property type="entry name" value="PAS"/>
    <property type="match status" value="2"/>
</dbReference>
<evidence type="ECO:0000313" key="5">
    <source>
        <dbReference type="EMBL" id="MDQ0470663.1"/>
    </source>
</evidence>
<dbReference type="PROSITE" id="PS50113">
    <property type="entry name" value="PAC"/>
    <property type="match status" value="1"/>
</dbReference>
<feature type="domain" description="PAC" evidence="4">
    <location>
        <begin position="346"/>
        <end position="396"/>
    </location>
</feature>
<organism evidence="5 6">
    <name type="scientific">Labrys wisconsinensis</name>
    <dbReference type="NCBI Taxonomy" id="425677"/>
    <lineage>
        <taxon>Bacteria</taxon>
        <taxon>Pseudomonadati</taxon>
        <taxon>Pseudomonadota</taxon>
        <taxon>Alphaproteobacteria</taxon>
        <taxon>Hyphomicrobiales</taxon>
        <taxon>Xanthobacteraceae</taxon>
        <taxon>Labrys</taxon>
    </lineage>
</organism>
<dbReference type="InterPro" id="IPR016032">
    <property type="entry name" value="Sig_transdc_resp-reg_C-effctor"/>
</dbReference>
<feature type="domain" description="PAS" evidence="3">
    <location>
        <begin position="272"/>
        <end position="317"/>
    </location>
</feature>
<dbReference type="InterPro" id="IPR000700">
    <property type="entry name" value="PAS-assoc_C"/>
</dbReference>
<dbReference type="SMART" id="SM00086">
    <property type="entry name" value="PAC"/>
    <property type="match status" value="3"/>
</dbReference>
<keyword evidence="1" id="KW-0238">DNA-binding</keyword>
<dbReference type="Proteomes" id="UP001242480">
    <property type="component" value="Unassembled WGS sequence"/>
</dbReference>
<evidence type="ECO:0000259" key="3">
    <source>
        <dbReference type="PROSITE" id="PS50112"/>
    </source>
</evidence>
<feature type="domain" description="HTH luxR-type" evidence="2">
    <location>
        <begin position="428"/>
        <end position="493"/>
    </location>
</feature>
<dbReference type="SUPFAM" id="SSF55785">
    <property type="entry name" value="PYP-like sensor domain (PAS domain)"/>
    <property type="match status" value="2"/>
</dbReference>
<dbReference type="InterPro" id="IPR036388">
    <property type="entry name" value="WH-like_DNA-bd_sf"/>
</dbReference>
<feature type="domain" description="PAS" evidence="3">
    <location>
        <begin position="147"/>
        <end position="194"/>
    </location>
</feature>
<evidence type="ECO:0000259" key="2">
    <source>
        <dbReference type="PROSITE" id="PS50043"/>
    </source>
</evidence>
<sequence>MTETIPDEAILRRQVDRRQLQEIIAGLGEGILLVDPGAGIVWANERALALHRAADLAGLGATASGYRERFQLTYRNKHPLTDGQYPLDRLLAGEAFQDMVTEVRGLAPKEEAWRAVLQWRGFALTDAKGQAESGVLVVQDLTERFTAEERFERTFAANPAPAIICRRSDLRYIKVNQGFLELSGFSRQDIIGRSTYEIDVLADAANKDAAIAGLREGRTIPQMGARLRLGDGGSRSVIVAGQPLEVGEEACMLFTFMDMEPRRRAEEALRQSEERFARSFRLTPVPTVLSTREGLRPLDVNDAFVSVFGYAREDLVGDGHADLPIWTGMAARRDLERAILRNGSVRSAEIQLRTRQGDILDCLVSAETVSIEDQDCVLTVIQDITERKRSEEELIAAIEAVMQDTSWFSRTVIEKLANLRHPGRTAALPAGLSDLTPREMEVLGLMCQGLGDAEIVKALGLTRNTVRNHVARIYSKAGVHSRTTAVVWARERGFTGVPAGKAKAPPRPTRR</sequence>
<evidence type="ECO:0000256" key="1">
    <source>
        <dbReference type="ARBA" id="ARBA00023125"/>
    </source>
</evidence>
<dbReference type="SMART" id="SM00091">
    <property type="entry name" value="PAS"/>
    <property type="match status" value="3"/>
</dbReference>
<evidence type="ECO:0000259" key="4">
    <source>
        <dbReference type="PROSITE" id="PS50113"/>
    </source>
</evidence>
<name>A0ABU0J8Q9_9HYPH</name>
<dbReference type="InterPro" id="IPR035965">
    <property type="entry name" value="PAS-like_dom_sf"/>
</dbReference>
<dbReference type="Pfam" id="PF13188">
    <property type="entry name" value="PAS_8"/>
    <property type="match status" value="2"/>
</dbReference>
<dbReference type="InterPro" id="IPR001610">
    <property type="entry name" value="PAC"/>
</dbReference>
<protein>
    <submittedName>
        <fullName evidence="5">PAS domain S-box-containing protein</fullName>
    </submittedName>
</protein>